<dbReference type="InterPro" id="IPR002252">
    <property type="entry name" value="Glyco_hydro_36"/>
</dbReference>
<proteinExistence type="predicted"/>
<dbReference type="PANTHER" id="PTHR43053:SF3">
    <property type="entry name" value="ALPHA-GALACTOSIDASE C-RELATED"/>
    <property type="match status" value="1"/>
</dbReference>
<keyword evidence="1" id="KW-0378">Hydrolase</keyword>
<dbReference type="Gene3D" id="3.20.20.70">
    <property type="entry name" value="Aldolase class I"/>
    <property type="match status" value="1"/>
</dbReference>
<accession>A0A9X4KTK1</accession>
<evidence type="ECO:0000313" key="3">
    <source>
        <dbReference type="EMBL" id="MDG0810735.1"/>
    </source>
</evidence>
<dbReference type="RefSeq" id="WP_277532732.1">
    <property type="nucleotide sequence ID" value="NZ_JAPDIA010000003.1"/>
</dbReference>
<dbReference type="PANTHER" id="PTHR43053">
    <property type="entry name" value="GLYCOSIDASE FAMILY 31"/>
    <property type="match status" value="1"/>
</dbReference>
<organism evidence="3 4">
    <name type="scientific">Cohnella rhizosphaerae</name>
    <dbReference type="NCBI Taxonomy" id="1457232"/>
    <lineage>
        <taxon>Bacteria</taxon>
        <taxon>Bacillati</taxon>
        <taxon>Bacillota</taxon>
        <taxon>Bacilli</taxon>
        <taxon>Bacillales</taxon>
        <taxon>Paenibacillaceae</taxon>
        <taxon>Cohnella</taxon>
    </lineage>
</organism>
<comment type="caution">
    <text evidence="3">The sequence shown here is derived from an EMBL/GenBank/DDBJ whole genome shotgun (WGS) entry which is preliminary data.</text>
</comment>
<gene>
    <name evidence="3" type="ORF">OMP40_16170</name>
</gene>
<dbReference type="CDD" id="cd14791">
    <property type="entry name" value="GH36"/>
    <property type="match status" value="1"/>
</dbReference>
<keyword evidence="4" id="KW-1185">Reference proteome</keyword>
<evidence type="ECO:0000313" key="4">
    <source>
        <dbReference type="Proteomes" id="UP001153404"/>
    </source>
</evidence>
<sequence>MSLASAADGTQTVSVVNDGPEPLAMREIRLEWSASSLGDRLDARDYVQLHHARDFSGHSGVRPLHRPAAWSPGAEPSGMVSVICHRRTGACILLGALPPFGDCFVDIAILHAQPHRDGAFGLGFHLRATRELDPGEHDVLAHLIVLQGDDGIALLSEYAERMRQRLAALQYRQPAARIGGWNSWDYYAGAVQAEDVLANANAANKLFGAGLRYVVIDEGYERQWGVWDAGWKFPQGLDALCAQIRAEGYEPGIWTAPLMVGVYTPLYREHPDWFVGDEKGDPFVENAGYGSMVQLDVTHPQVEAHIRKTFERLRAAGFTYFKCDFAQLLLGASAFHSSRMSHAGMIRRLFEVIREAIGPDAYLLACGAPYEAVIGIADAHRTTGDIHNYWSHIRQNIRSMLARWWMQGAVGNTDPDTAIVRCPDTTDDRRLNRRLAKNPWGLGGGWAAGREMNLEEAKTLLLACYASGGDLLLGDALDKLNGVGTGLLAGLLRQPPVRRGIPLNLFAPDGDELPVVAAETDDPDIRLLALFNLGDDYRTQRIPESFQASDLAWTSFWTGEAVPATIAGEAALAPRSAVAWLISRSGAPVLEPKARP</sequence>
<dbReference type="Pfam" id="PF02065">
    <property type="entry name" value="Melibiase"/>
    <property type="match status" value="1"/>
</dbReference>
<dbReference type="GO" id="GO:0016052">
    <property type="term" value="P:carbohydrate catabolic process"/>
    <property type="evidence" value="ECO:0007669"/>
    <property type="project" value="InterPro"/>
</dbReference>
<protein>
    <submittedName>
        <fullName evidence="3">Alpha-galactosidase</fullName>
    </submittedName>
</protein>
<keyword evidence="2" id="KW-0326">Glycosidase</keyword>
<dbReference type="AlphaFoldDB" id="A0A9X4KTK1"/>
<dbReference type="EMBL" id="JAPDIA010000003">
    <property type="protein sequence ID" value="MDG0810735.1"/>
    <property type="molecule type" value="Genomic_DNA"/>
</dbReference>
<dbReference type="GO" id="GO:0004557">
    <property type="term" value="F:alpha-galactosidase activity"/>
    <property type="evidence" value="ECO:0007669"/>
    <property type="project" value="InterPro"/>
</dbReference>
<evidence type="ECO:0000256" key="2">
    <source>
        <dbReference type="ARBA" id="ARBA00023295"/>
    </source>
</evidence>
<dbReference type="Proteomes" id="UP001153404">
    <property type="component" value="Unassembled WGS sequence"/>
</dbReference>
<dbReference type="SUPFAM" id="SSF51445">
    <property type="entry name" value="(Trans)glycosidases"/>
    <property type="match status" value="1"/>
</dbReference>
<reference evidence="3" key="1">
    <citation type="submission" date="2022-10" db="EMBL/GenBank/DDBJ databases">
        <title>Comparative genomic analysis of Cohnella hashimotonis sp. nov., isolated from the International Space Station.</title>
        <authorList>
            <person name="Simpson A."/>
            <person name="Venkateswaran K."/>
        </authorList>
    </citation>
    <scope>NUCLEOTIDE SEQUENCE</scope>
    <source>
        <strain evidence="3">DSM 28161</strain>
    </source>
</reference>
<name>A0A9X4KTK1_9BACL</name>
<dbReference type="InterPro" id="IPR017853">
    <property type="entry name" value="GH"/>
</dbReference>
<dbReference type="InterPro" id="IPR050985">
    <property type="entry name" value="Alpha-glycosidase_related"/>
</dbReference>
<evidence type="ECO:0000256" key="1">
    <source>
        <dbReference type="ARBA" id="ARBA00022801"/>
    </source>
</evidence>
<dbReference type="InterPro" id="IPR013785">
    <property type="entry name" value="Aldolase_TIM"/>
</dbReference>